<evidence type="ECO:0000256" key="1">
    <source>
        <dbReference type="SAM" id="MobiDB-lite"/>
    </source>
</evidence>
<dbReference type="PANTHER" id="PTHR38043:SF1">
    <property type="entry name" value="PROTEIN HEMX"/>
    <property type="match status" value="1"/>
</dbReference>
<organism evidence="2 3">
    <name type="scientific">Rivihabitans pingtungensis</name>
    <dbReference type="NCBI Taxonomy" id="1054498"/>
    <lineage>
        <taxon>Bacteria</taxon>
        <taxon>Pseudomonadati</taxon>
        <taxon>Pseudomonadota</taxon>
        <taxon>Betaproteobacteria</taxon>
        <taxon>Neisseriales</taxon>
        <taxon>Aquaspirillaceae</taxon>
        <taxon>Rivihabitans</taxon>
    </lineage>
</organism>
<dbReference type="OrthoDB" id="9787650at2"/>
<dbReference type="GO" id="GO:0032259">
    <property type="term" value="P:methylation"/>
    <property type="evidence" value="ECO:0007669"/>
    <property type="project" value="UniProtKB-KW"/>
</dbReference>
<evidence type="ECO:0000313" key="3">
    <source>
        <dbReference type="Proteomes" id="UP000247555"/>
    </source>
</evidence>
<dbReference type="GO" id="GO:0008168">
    <property type="term" value="F:methyltransferase activity"/>
    <property type="evidence" value="ECO:0007669"/>
    <property type="project" value="UniProtKB-KW"/>
</dbReference>
<feature type="region of interest" description="Disordered" evidence="1">
    <location>
        <begin position="55"/>
        <end position="75"/>
    </location>
</feature>
<dbReference type="Proteomes" id="UP000247555">
    <property type="component" value="Unassembled WGS sequence"/>
</dbReference>
<keyword evidence="3" id="KW-1185">Reference proteome</keyword>
<dbReference type="AlphaFoldDB" id="A0A318L8M3"/>
<name>A0A318L8M3_9NEIS</name>
<dbReference type="PANTHER" id="PTHR38043">
    <property type="entry name" value="PROTEIN HEMX"/>
    <property type="match status" value="1"/>
</dbReference>
<proteinExistence type="predicted"/>
<comment type="caution">
    <text evidence="2">The sequence shown here is derived from an EMBL/GenBank/DDBJ whole genome shotgun (WGS) entry which is preliminary data.</text>
</comment>
<evidence type="ECO:0000313" key="2">
    <source>
        <dbReference type="EMBL" id="PXX78057.1"/>
    </source>
</evidence>
<dbReference type="RefSeq" id="WP_110391140.1">
    <property type="nucleotide sequence ID" value="NZ_CALCOA010000124.1"/>
</dbReference>
<gene>
    <name evidence="2" type="ORF">DFR34_11366</name>
</gene>
<keyword evidence="2" id="KW-0808">Transferase</keyword>
<accession>A0A318L8M3</accession>
<dbReference type="Pfam" id="PF04375">
    <property type="entry name" value="HemX"/>
    <property type="match status" value="1"/>
</dbReference>
<sequence>MTTSSPYTPPRPARKLNVALLLALAALATAGGLWLDSRASLDALQQTLTQKAGAASGVSKDVQARAEHADKTARENSARLAALEGKVGDFAGQAAALNSLYQEQSRNREDWMLAEIEHALNLAGQQLQLAGNVAAASSTLEAIDARLAKLDRPQFIPLRKALGQDLGQLKSAPAVDVVGLTVKLDRLAAEIDALPLVIDHARQQADATPAPSHQGVPAWQRLGEQLLDDIGQLIRVRRMDKPEALLLSPEQAFLLRENVKLRLLGARVAVLQRQDAPFRTDLSASERYVRGYFDTQAPAVGVWLAALNEIKTTQLSVRVPDISASLRAVRALQGRPQE</sequence>
<reference evidence="2 3" key="1">
    <citation type="submission" date="2018-05" db="EMBL/GenBank/DDBJ databases">
        <title>Genomic Encyclopedia of Type Strains, Phase IV (KMG-IV): sequencing the most valuable type-strain genomes for metagenomic binning, comparative biology and taxonomic classification.</title>
        <authorList>
            <person name="Goeker M."/>
        </authorList>
    </citation>
    <scope>NUCLEOTIDE SEQUENCE [LARGE SCALE GENOMIC DNA]</scope>
    <source>
        <strain evidence="2 3">DSM 29661</strain>
    </source>
</reference>
<dbReference type="EMBL" id="QJKI01000013">
    <property type="protein sequence ID" value="PXX78057.1"/>
    <property type="molecule type" value="Genomic_DNA"/>
</dbReference>
<dbReference type="InterPro" id="IPR007470">
    <property type="entry name" value="HemX"/>
</dbReference>
<protein>
    <submittedName>
        <fullName evidence="2">Uroporphyrin-3 C-methyltransferase</fullName>
    </submittedName>
</protein>
<feature type="compositionally biased region" description="Basic and acidic residues" evidence="1">
    <location>
        <begin position="62"/>
        <end position="75"/>
    </location>
</feature>
<keyword evidence="2" id="KW-0489">Methyltransferase</keyword>